<dbReference type="OrthoDB" id="9807606at2"/>
<dbReference type="Pfam" id="PF00378">
    <property type="entry name" value="ECH_1"/>
    <property type="match status" value="1"/>
</dbReference>
<reference evidence="1 2" key="1">
    <citation type="submission" date="2019-03" db="EMBL/GenBank/DDBJ databases">
        <title>Genomic Encyclopedia of Type Strains, Phase IV (KMG-IV): sequencing the most valuable type-strain genomes for metagenomic binning, comparative biology and taxonomic classification.</title>
        <authorList>
            <person name="Goeker M."/>
        </authorList>
    </citation>
    <scope>NUCLEOTIDE SEQUENCE [LARGE SCALE GENOMIC DNA]</scope>
    <source>
        <strain evidence="1 2">DSM 26377</strain>
    </source>
</reference>
<accession>A0A4R7PC92</accession>
<proteinExistence type="predicted"/>
<name>A0A4R7PC92_9GAMM</name>
<dbReference type="Proteomes" id="UP000295341">
    <property type="component" value="Unassembled WGS sequence"/>
</dbReference>
<dbReference type="CDD" id="cd06558">
    <property type="entry name" value="crotonase-like"/>
    <property type="match status" value="1"/>
</dbReference>
<comment type="caution">
    <text evidence="1">The sequence shown here is derived from an EMBL/GenBank/DDBJ whole genome shotgun (WGS) entry which is preliminary data.</text>
</comment>
<sequence length="259" mass="28602">MTNKQRPEYFDAFDQLKIDRDESDGVLTVRMHTRGGPCVFSLPFVAQCVEALHRIGSDPDNRVLIWTGTGTEWMSGPDFASFGDVGNPNRWDAVSRNVRKALVSMLDLDMPIVSAVNGPAHLHSEWILTHDIVLATPQVSFCDRPHLAFGIVPGDGMHVLWTEALGASRARYFLWMQEVMAAETAQSLGVVHELVAQQDLDGRAAAVAKHLASQPTLNLRYTRQALTQRLKRLLLEGLGHGLALEGLTAVDLARRQSSK</sequence>
<evidence type="ECO:0000313" key="1">
    <source>
        <dbReference type="EMBL" id="TDU31724.1"/>
    </source>
</evidence>
<evidence type="ECO:0000313" key="2">
    <source>
        <dbReference type="Proteomes" id="UP000295341"/>
    </source>
</evidence>
<keyword evidence="2" id="KW-1185">Reference proteome</keyword>
<protein>
    <submittedName>
        <fullName evidence="1">Enoyl-CoA hydratase/carnithine racemase</fullName>
    </submittedName>
</protein>
<dbReference type="GO" id="GO:0003824">
    <property type="term" value="F:catalytic activity"/>
    <property type="evidence" value="ECO:0007669"/>
    <property type="project" value="UniProtKB-ARBA"/>
</dbReference>
<gene>
    <name evidence="1" type="ORF">DFR24_1103</name>
</gene>
<dbReference type="InterPro" id="IPR001753">
    <property type="entry name" value="Enoyl-CoA_hydra/iso"/>
</dbReference>
<dbReference type="PANTHER" id="PTHR43459:SF1">
    <property type="entry name" value="EG:BACN32G11.4 PROTEIN"/>
    <property type="match status" value="1"/>
</dbReference>
<dbReference type="RefSeq" id="WP_133880283.1">
    <property type="nucleotide sequence ID" value="NZ_SOBT01000008.1"/>
</dbReference>
<dbReference type="AlphaFoldDB" id="A0A4R7PC92"/>
<dbReference type="Gene3D" id="3.90.226.10">
    <property type="entry name" value="2-enoyl-CoA Hydratase, Chain A, domain 1"/>
    <property type="match status" value="1"/>
</dbReference>
<dbReference type="EMBL" id="SOBT01000008">
    <property type="protein sequence ID" value="TDU31724.1"/>
    <property type="molecule type" value="Genomic_DNA"/>
</dbReference>
<dbReference type="SUPFAM" id="SSF52096">
    <property type="entry name" value="ClpP/crotonase"/>
    <property type="match status" value="1"/>
</dbReference>
<organism evidence="1 2">
    <name type="scientific">Panacagrimonas perspica</name>
    <dbReference type="NCBI Taxonomy" id="381431"/>
    <lineage>
        <taxon>Bacteria</taxon>
        <taxon>Pseudomonadati</taxon>
        <taxon>Pseudomonadota</taxon>
        <taxon>Gammaproteobacteria</taxon>
        <taxon>Nevskiales</taxon>
        <taxon>Nevskiaceae</taxon>
        <taxon>Panacagrimonas</taxon>
    </lineage>
</organism>
<dbReference type="PANTHER" id="PTHR43459">
    <property type="entry name" value="ENOYL-COA HYDRATASE"/>
    <property type="match status" value="1"/>
</dbReference>
<dbReference type="InterPro" id="IPR029045">
    <property type="entry name" value="ClpP/crotonase-like_dom_sf"/>
</dbReference>